<feature type="chain" id="PRO_5034424124" description="RlpA-like protein double-psi beta-barrel domain-containing protein" evidence="2">
    <location>
        <begin position="20"/>
        <end position="116"/>
    </location>
</feature>
<evidence type="ECO:0000259" key="3">
    <source>
        <dbReference type="Pfam" id="PF03330"/>
    </source>
</evidence>
<dbReference type="AlphaFoldDB" id="A0A8H5FB09"/>
<accession>A0A8H5FB09</accession>
<dbReference type="SUPFAM" id="SSF50685">
    <property type="entry name" value="Barwin-like endoglucanases"/>
    <property type="match status" value="1"/>
</dbReference>
<dbReference type="Gene3D" id="2.40.40.10">
    <property type="entry name" value="RlpA-like domain"/>
    <property type="match status" value="1"/>
</dbReference>
<dbReference type="InterPro" id="IPR009009">
    <property type="entry name" value="RlpA-like_DPBB"/>
</dbReference>
<dbReference type="PANTHER" id="PTHR31836:SF25">
    <property type="entry name" value="RLPA-LIKE PROTEIN DOUBLE-PSI BETA-BARREL DOMAIN-CONTAINING PROTEIN"/>
    <property type="match status" value="1"/>
</dbReference>
<dbReference type="Pfam" id="PF03330">
    <property type="entry name" value="DPBB_1"/>
    <property type="match status" value="1"/>
</dbReference>
<dbReference type="PANTHER" id="PTHR31836">
    <property type="match status" value="1"/>
</dbReference>
<evidence type="ECO:0000313" key="4">
    <source>
        <dbReference type="EMBL" id="KAF5329788.1"/>
    </source>
</evidence>
<proteinExistence type="predicted"/>
<dbReference type="OrthoDB" id="623670at2759"/>
<sequence length="116" mass="12788">MRFFQPASFFMALFASAMAATTGVLQRATWYYAGLGACGRWNTNNDHVVALPPLEYAGGTRCGRKVRLHYQGKSVDATVADLCPTCAWNGLDLSIATFQTLANLDDGLIQMNWEYI</sequence>
<evidence type="ECO:0000313" key="5">
    <source>
        <dbReference type="Proteomes" id="UP000567179"/>
    </source>
</evidence>
<protein>
    <recommendedName>
        <fullName evidence="3">RlpA-like protein double-psi beta-barrel domain-containing protein</fullName>
    </recommendedName>
</protein>
<dbReference type="CDD" id="cd22191">
    <property type="entry name" value="DPBB_RlpA_EXP_N-like"/>
    <property type="match status" value="1"/>
</dbReference>
<reference evidence="4 5" key="1">
    <citation type="journal article" date="2020" name="ISME J.">
        <title>Uncovering the hidden diversity of litter-decomposition mechanisms in mushroom-forming fungi.</title>
        <authorList>
            <person name="Floudas D."/>
            <person name="Bentzer J."/>
            <person name="Ahren D."/>
            <person name="Johansson T."/>
            <person name="Persson P."/>
            <person name="Tunlid A."/>
        </authorList>
    </citation>
    <scope>NUCLEOTIDE SEQUENCE [LARGE SCALE GENOMIC DNA]</scope>
    <source>
        <strain evidence="4 5">CBS 101986</strain>
    </source>
</reference>
<evidence type="ECO:0000256" key="2">
    <source>
        <dbReference type="SAM" id="SignalP"/>
    </source>
</evidence>
<feature type="signal peptide" evidence="2">
    <location>
        <begin position="1"/>
        <end position="19"/>
    </location>
</feature>
<keyword evidence="5" id="KW-1185">Reference proteome</keyword>
<organism evidence="4 5">
    <name type="scientific">Psilocybe cf. subviscida</name>
    <dbReference type="NCBI Taxonomy" id="2480587"/>
    <lineage>
        <taxon>Eukaryota</taxon>
        <taxon>Fungi</taxon>
        <taxon>Dikarya</taxon>
        <taxon>Basidiomycota</taxon>
        <taxon>Agaricomycotina</taxon>
        <taxon>Agaricomycetes</taxon>
        <taxon>Agaricomycetidae</taxon>
        <taxon>Agaricales</taxon>
        <taxon>Agaricineae</taxon>
        <taxon>Strophariaceae</taxon>
        <taxon>Psilocybe</taxon>
    </lineage>
</organism>
<dbReference type="InterPro" id="IPR051477">
    <property type="entry name" value="Expansin_CellWall"/>
</dbReference>
<evidence type="ECO:0000256" key="1">
    <source>
        <dbReference type="ARBA" id="ARBA00022729"/>
    </source>
</evidence>
<keyword evidence="1 2" id="KW-0732">Signal</keyword>
<dbReference type="Proteomes" id="UP000567179">
    <property type="component" value="Unassembled WGS sequence"/>
</dbReference>
<feature type="domain" description="RlpA-like protein double-psi beta-barrel" evidence="3">
    <location>
        <begin position="27"/>
        <end position="112"/>
    </location>
</feature>
<dbReference type="InterPro" id="IPR036908">
    <property type="entry name" value="RlpA-like_sf"/>
</dbReference>
<dbReference type="EMBL" id="JAACJJ010000002">
    <property type="protein sequence ID" value="KAF5329788.1"/>
    <property type="molecule type" value="Genomic_DNA"/>
</dbReference>
<gene>
    <name evidence="4" type="ORF">D9619_009091</name>
</gene>
<name>A0A8H5FB09_9AGAR</name>
<comment type="caution">
    <text evidence="4">The sequence shown here is derived from an EMBL/GenBank/DDBJ whole genome shotgun (WGS) entry which is preliminary data.</text>
</comment>